<feature type="transmembrane region" description="Helical" evidence="1">
    <location>
        <begin position="76"/>
        <end position="96"/>
    </location>
</feature>
<evidence type="ECO:0008006" key="3">
    <source>
        <dbReference type="Google" id="ProtNLM"/>
    </source>
</evidence>
<reference evidence="2" key="1">
    <citation type="submission" date="2015-10" db="EMBL/GenBank/DDBJ databases">
        <authorList>
            <person name="Gilbert D.G."/>
        </authorList>
    </citation>
    <scope>NUCLEOTIDE SEQUENCE</scope>
    <source>
        <strain evidence="2">Phyl III-seqv23</strain>
    </source>
</reference>
<keyword evidence="1" id="KW-1133">Transmembrane helix</keyword>
<name>A0A0S4TXG4_RALSL</name>
<evidence type="ECO:0000313" key="2">
    <source>
        <dbReference type="EMBL" id="CUV14731.1"/>
    </source>
</evidence>
<keyword evidence="1" id="KW-0812">Transmembrane</keyword>
<dbReference type="AlphaFoldDB" id="A0A0S4TXG4"/>
<dbReference type="EMBL" id="LN899819">
    <property type="protein sequence ID" value="CUV14731.1"/>
    <property type="molecule type" value="Genomic_DNA"/>
</dbReference>
<organism evidence="2">
    <name type="scientific">Ralstonia solanacearum</name>
    <name type="common">Pseudomonas solanacearum</name>
    <dbReference type="NCBI Taxonomy" id="305"/>
    <lineage>
        <taxon>Bacteria</taxon>
        <taxon>Pseudomonadati</taxon>
        <taxon>Pseudomonadota</taxon>
        <taxon>Betaproteobacteria</taxon>
        <taxon>Burkholderiales</taxon>
        <taxon>Burkholderiaceae</taxon>
        <taxon>Ralstonia</taxon>
        <taxon>Ralstonia solanacearum species complex</taxon>
    </lineage>
</organism>
<proteinExistence type="predicted"/>
<keyword evidence="1" id="KW-0472">Membrane</keyword>
<accession>A0A0S4TXG4</accession>
<gene>
    <name evidence="2" type="ORF">RUN39_v1_940003</name>
</gene>
<protein>
    <recommendedName>
        <fullName evidence="3">Transmembrane protein</fullName>
    </recommendedName>
</protein>
<sequence>MAAADSTILVCIDSAQRTRVLRAIEVKPATFVFPLQWLALRKLRRAQLLDTSLCLSKVEATKVVGIPSPRDLRAPFFAYVLLIAIGWITLSTPLLIHFSLSETRKLSLDEAKEYLDAMLRQSSMDPQQSAYAAKRIRRAASVQEIASVIAALRE</sequence>
<evidence type="ECO:0000256" key="1">
    <source>
        <dbReference type="SAM" id="Phobius"/>
    </source>
</evidence>